<sequence>MSAEQEMSRLMTEAARPEPGTPLPWHWDVESRHIRASDGDWVLMDDGPVHWQAMASDLAYIVYAVNSVPGLEAALLAYRDCLRGLHTVTVGADSCACELLNDVTATPEPGVGREAIAEEVLAQIEVERMEGDFLRLQREHERAEPPAPAPRFVCEHGDTVGFEECDLPVPKANADLSFMYCAHHGPLHTDELAEPGVERDRAAEFTTAGEQVQRLATQAFPAEPPAPESLAEQVREMRGGLAMAGERDV</sequence>
<accession>A0A0F8YQM1</accession>
<feature type="non-terminal residue" evidence="2">
    <location>
        <position position="249"/>
    </location>
</feature>
<feature type="region of interest" description="Disordered" evidence="1">
    <location>
        <begin position="1"/>
        <end position="23"/>
    </location>
</feature>
<proteinExistence type="predicted"/>
<dbReference type="AlphaFoldDB" id="A0A0F8YQM1"/>
<evidence type="ECO:0000313" key="2">
    <source>
        <dbReference type="EMBL" id="KKK83692.1"/>
    </source>
</evidence>
<gene>
    <name evidence="2" type="ORF">LCGC14_2790850</name>
</gene>
<organism evidence="2">
    <name type="scientific">marine sediment metagenome</name>
    <dbReference type="NCBI Taxonomy" id="412755"/>
    <lineage>
        <taxon>unclassified sequences</taxon>
        <taxon>metagenomes</taxon>
        <taxon>ecological metagenomes</taxon>
    </lineage>
</organism>
<protein>
    <submittedName>
        <fullName evidence="2">Uncharacterized protein</fullName>
    </submittedName>
</protein>
<name>A0A0F8YQM1_9ZZZZ</name>
<reference evidence="2" key="1">
    <citation type="journal article" date="2015" name="Nature">
        <title>Complex archaea that bridge the gap between prokaryotes and eukaryotes.</title>
        <authorList>
            <person name="Spang A."/>
            <person name="Saw J.H."/>
            <person name="Jorgensen S.L."/>
            <person name="Zaremba-Niedzwiedzka K."/>
            <person name="Martijn J."/>
            <person name="Lind A.E."/>
            <person name="van Eijk R."/>
            <person name="Schleper C."/>
            <person name="Guy L."/>
            <person name="Ettema T.J."/>
        </authorList>
    </citation>
    <scope>NUCLEOTIDE SEQUENCE</scope>
</reference>
<comment type="caution">
    <text evidence="2">The sequence shown here is derived from an EMBL/GenBank/DDBJ whole genome shotgun (WGS) entry which is preliminary data.</text>
</comment>
<dbReference type="EMBL" id="LAZR01052103">
    <property type="protein sequence ID" value="KKK83692.1"/>
    <property type="molecule type" value="Genomic_DNA"/>
</dbReference>
<evidence type="ECO:0000256" key="1">
    <source>
        <dbReference type="SAM" id="MobiDB-lite"/>
    </source>
</evidence>